<dbReference type="PANTHER" id="PTHR36180:SF2">
    <property type="entry name" value="BRO FAMILY PROTEIN"/>
    <property type="match status" value="1"/>
</dbReference>
<protein>
    <recommendedName>
        <fullName evidence="1">Bro-N domain-containing protein</fullName>
    </recommendedName>
</protein>
<evidence type="ECO:0000313" key="2">
    <source>
        <dbReference type="EMBL" id="TMM67268.1"/>
    </source>
</evidence>
<dbReference type="InterPro" id="IPR003497">
    <property type="entry name" value="BRO_N_domain"/>
</dbReference>
<organism evidence="2 3">
    <name type="scientific">Pseudomonas protegens</name>
    <dbReference type="NCBI Taxonomy" id="380021"/>
    <lineage>
        <taxon>Bacteria</taxon>
        <taxon>Pseudomonadati</taxon>
        <taxon>Pseudomonadota</taxon>
        <taxon>Gammaproteobacteria</taxon>
        <taxon>Pseudomonadales</taxon>
        <taxon>Pseudomonadaceae</taxon>
        <taxon>Pseudomonas</taxon>
    </lineage>
</organism>
<gene>
    <name evidence="2" type="ORF">FEF10_07420</name>
</gene>
<dbReference type="SMART" id="SM01040">
    <property type="entry name" value="Bro-N"/>
    <property type="match status" value="1"/>
</dbReference>
<dbReference type="PROSITE" id="PS51750">
    <property type="entry name" value="BRO_N"/>
    <property type="match status" value="1"/>
</dbReference>
<dbReference type="Proteomes" id="UP000310095">
    <property type="component" value="Unassembled WGS sequence"/>
</dbReference>
<accession>A0ABY2VPI8</accession>
<keyword evidence="3" id="KW-1185">Reference proteome</keyword>
<name>A0ABY2VPI8_9PSED</name>
<feature type="domain" description="Bro-N" evidence="1">
    <location>
        <begin position="31"/>
        <end position="146"/>
    </location>
</feature>
<evidence type="ECO:0000259" key="1">
    <source>
        <dbReference type="PROSITE" id="PS51750"/>
    </source>
</evidence>
<reference evidence="2 3" key="1">
    <citation type="submission" date="2019-05" db="EMBL/GenBank/DDBJ databases">
        <title>Identification and Biocontrol Activity Analysis of Biocontrol Strain PF-1 Based on Genome-wide Data.</title>
        <authorList>
            <person name="Qi J."/>
        </authorList>
    </citation>
    <scope>NUCLEOTIDE SEQUENCE [LARGE SCALE GENOMIC DNA]</scope>
    <source>
        <strain evidence="2 3">PF-1</strain>
    </source>
</reference>
<proteinExistence type="predicted"/>
<sequence length="324" mass="36287">MNKSDRHKKTPSVRAQGVLGNEINYQEEIVMANHSTNVISFNFGKQQVRTLLIDDQPWFVAADVCVSLAIGNVSLAVNGRADRETDGLDEDEKGIATVNTPSGAQEMLVVNESGLYALIFKSRKAEAKRFKKWVTAEVLPAIRKHGRYEDQGKMAILLDELIGMSELNVIKGLIRDKAKAVPPSKQQSFSLTMHNRLHTRFSVPRTELIPASQFEQACNFIGGYSLEGEYLERENTALNTLTDKELYDVFFLMHHFLAVKRIYDSYQLDAALRMLRSGAGIEMLDHFRDSMMAVSTLQRRLPDMEAAAVRIGHRPGTVMGRAAA</sequence>
<dbReference type="EMBL" id="VAVY01000001">
    <property type="protein sequence ID" value="TMM67268.1"/>
    <property type="molecule type" value="Genomic_DNA"/>
</dbReference>
<dbReference type="RefSeq" id="WP_080512196.1">
    <property type="nucleotide sequence ID" value="NZ_CP022097.2"/>
</dbReference>
<dbReference type="Pfam" id="PF02498">
    <property type="entry name" value="Bro-N"/>
    <property type="match status" value="1"/>
</dbReference>
<comment type="caution">
    <text evidence="2">The sequence shown here is derived from an EMBL/GenBank/DDBJ whole genome shotgun (WGS) entry which is preliminary data.</text>
</comment>
<dbReference type="PANTHER" id="PTHR36180">
    <property type="entry name" value="DNA-BINDING PROTEIN-RELATED-RELATED"/>
    <property type="match status" value="1"/>
</dbReference>
<evidence type="ECO:0000313" key="3">
    <source>
        <dbReference type="Proteomes" id="UP000310095"/>
    </source>
</evidence>